<dbReference type="PANTHER" id="PTHR37534">
    <property type="entry name" value="TRANSCRIPTIONAL ACTIVATOR PROTEIN UGA3"/>
    <property type="match status" value="1"/>
</dbReference>
<comment type="caution">
    <text evidence="5">The sequence shown here is derived from an EMBL/GenBank/DDBJ whole genome shotgun (WGS) entry which is preliminary data.</text>
</comment>
<dbReference type="SUPFAM" id="SSF57701">
    <property type="entry name" value="Zn2/Cys6 DNA-binding domain"/>
    <property type="match status" value="1"/>
</dbReference>
<proteinExistence type="predicted"/>
<protein>
    <recommendedName>
        <fullName evidence="4">Zn(2)-C6 fungal-type domain-containing protein</fullName>
    </recommendedName>
</protein>
<accession>A0A4U6XEQ9</accession>
<dbReference type="GO" id="GO:0045944">
    <property type="term" value="P:positive regulation of transcription by RNA polymerase II"/>
    <property type="evidence" value="ECO:0007669"/>
    <property type="project" value="TreeGrafter"/>
</dbReference>
<evidence type="ECO:0000256" key="2">
    <source>
        <dbReference type="ARBA" id="ARBA00023242"/>
    </source>
</evidence>
<organism evidence="5 6">
    <name type="scientific">Colletotrichum tanaceti</name>
    <dbReference type="NCBI Taxonomy" id="1306861"/>
    <lineage>
        <taxon>Eukaryota</taxon>
        <taxon>Fungi</taxon>
        <taxon>Dikarya</taxon>
        <taxon>Ascomycota</taxon>
        <taxon>Pezizomycotina</taxon>
        <taxon>Sordariomycetes</taxon>
        <taxon>Hypocreomycetidae</taxon>
        <taxon>Glomerellales</taxon>
        <taxon>Glomerellaceae</taxon>
        <taxon>Colletotrichum</taxon>
        <taxon>Colletotrichum destructivum species complex</taxon>
    </lineage>
</organism>
<comment type="subcellular location">
    <subcellularLocation>
        <location evidence="1">Nucleus</location>
    </subcellularLocation>
</comment>
<evidence type="ECO:0000256" key="3">
    <source>
        <dbReference type="SAM" id="MobiDB-lite"/>
    </source>
</evidence>
<dbReference type="AlphaFoldDB" id="A0A4U6XEQ9"/>
<evidence type="ECO:0000313" key="5">
    <source>
        <dbReference type="EMBL" id="TKW53984.1"/>
    </source>
</evidence>
<dbReference type="GO" id="GO:0000981">
    <property type="term" value="F:DNA-binding transcription factor activity, RNA polymerase II-specific"/>
    <property type="evidence" value="ECO:0007669"/>
    <property type="project" value="InterPro"/>
</dbReference>
<keyword evidence="6" id="KW-1185">Reference proteome</keyword>
<dbReference type="EMBL" id="PJEX01000160">
    <property type="protein sequence ID" value="TKW53984.1"/>
    <property type="molecule type" value="Genomic_DNA"/>
</dbReference>
<dbReference type="InterPro" id="IPR001138">
    <property type="entry name" value="Zn2Cys6_DnaBD"/>
</dbReference>
<evidence type="ECO:0000313" key="6">
    <source>
        <dbReference type="Proteomes" id="UP000310108"/>
    </source>
</evidence>
<feature type="domain" description="Zn(2)-C6 fungal-type" evidence="4">
    <location>
        <begin position="33"/>
        <end position="61"/>
    </location>
</feature>
<dbReference type="GO" id="GO:0008270">
    <property type="term" value="F:zinc ion binding"/>
    <property type="evidence" value="ECO:0007669"/>
    <property type="project" value="InterPro"/>
</dbReference>
<keyword evidence="2" id="KW-0539">Nucleus</keyword>
<evidence type="ECO:0000259" key="4">
    <source>
        <dbReference type="PROSITE" id="PS50048"/>
    </source>
</evidence>
<feature type="region of interest" description="Disordered" evidence="3">
    <location>
        <begin position="83"/>
        <end position="112"/>
    </location>
</feature>
<gene>
    <name evidence="5" type="ORF">CTA1_8199</name>
</gene>
<dbReference type="InterPro" id="IPR021858">
    <property type="entry name" value="Fun_TF"/>
</dbReference>
<dbReference type="PROSITE" id="PS50048">
    <property type="entry name" value="ZN2_CY6_FUNGAL_2"/>
    <property type="match status" value="1"/>
</dbReference>
<dbReference type="InterPro" id="IPR036864">
    <property type="entry name" value="Zn2-C6_fun-type_DNA-bd_sf"/>
</dbReference>
<feature type="region of interest" description="Disordered" evidence="3">
    <location>
        <begin position="1"/>
        <end position="31"/>
    </location>
</feature>
<evidence type="ECO:0000256" key="1">
    <source>
        <dbReference type="ARBA" id="ARBA00004123"/>
    </source>
</evidence>
<dbReference type="Proteomes" id="UP000310108">
    <property type="component" value="Unassembled WGS sequence"/>
</dbReference>
<sequence length="541" mass="59800">MTSMSTQLALATRVSSQTTLGGGGGGGDSGRRQCWECQRRRLVCDSARPVCSKCKMGGLVCPGYEDKKPLTWLAPNKVKTRTWKRKGAAGGDAVSKSQADSQEEKDKGPRLAAAASGEQLAHIFPGQELRSETCDIIEATLYWNQQVYPALTSNQLAQSPWVIPVIYIHYMSPCIRHALAAMAIEHRMMRLPQRKNKKDPFVAEVRARAYQHRSTAVQALNGDIAAEHTRLSDFTLSGVILFLYGDLMGSATASNWRFHMKGFEALIALRGGWEAVCQRTPHLKVQVLFYKIVENFANTTSPADDQMWPVSNYELRDLCADVFGTGYYPFLPCPVELFVHIIRVNRLRFLATTRRRSGDGDRDTTATAASIRSEAEELLAEITDFSPEAWSEAKEDSRGDYLTMARAYQSAVVLFAISSLQSAGAVPVLVPVPVAASPSSAGTGWTAVARMHRGRLFSLLETTAASPLLRSCTAWPMIVAGFEAKGASPTVRTFILNRLDEERRDLGVYLPLAAKEVLERFYSSSRIRWDDCFDSPHALFT</sequence>
<name>A0A4U6XEQ9_9PEZI</name>
<dbReference type="PANTHER" id="PTHR37534:SF8">
    <property type="entry name" value="ZN(II)2CYS6 TRANSCRIPTION FACTOR (EUROFUNG)"/>
    <property type="match status" value="1"/>
</dbReference>
<dbReference type="Pfam" id="PF11951">
    <property type="entry name" value="Fungal_trans_2"/>
    <property type="match status" value="1"/>
</dbReference>
<feature type="compositionally biased region" description="Polar residues" evidence="3">
    <location>
        <begin position="1"/>
        <end position="19"/>
    </location>
</feature>
<dbReference type="GO" id="GO:0005634">
    <property type="term" value="C:nucleus"/>
    <property type="evidence" value="ECO:0007669"/>
    <property type="project" value="UniProtKB-SubCell"/>
</dbReference>
<reference evidence="5 6" key="1">
    <citation type="journal article" date="2019" name="PLoS ONE">
        <title>Comparative genome analysis indicates high evolutionary potential of pathogenicity genes in Colletotrichum tanaceti.</title>
        <authorList>
            <person name="Lelwala R.V."/>
            <person name="Korhonen P.K."/>
            <person name="Young N.D."/>
            <person name="Scott J.B."/>
            <person name="Ades P.A."/>
            <person name="Gasser R.B."/>
            <person name="Taylor P.W.J."/>
        </authorList>
    </citation>
    <scope>NUCLEOTIDE SEQUENCE [LARGE SCALE GENOMIC DNA]</scope>
    <source>
        <strain evidence="5">BRIP57314</strain>
    </source>
</reference>
<dbReference type="GO" id="GO:0000976">
    <property type="term" value="F:transcription cis-regulatory region binding"/>
    <property type="evidence" value="ECO:0007669"/>
    <property type="project" value="TreeGrafter"/>
</dbReference>
<dbReference type="Pfam" id="PF00172">
    <property type="entry name" value="Zn_clus"/>
    <property type="match status" value="1"/>
</dbReference>